<protein>
    <submittedName>
        <fullName evidence="2">Uncharacterized protein</fullName>
    </submittedName>
</protein>
<name>A0A2P1P7Q4_9RICK</name>
<evidence type="ECO:0000256" key="1">
    <source>
        <dbReference type="SAM" id="MobiDB-lite"/>
    </source>
</evidence>
<dbReference type="KEGG" id="ptc:phytr_3460"/>
<accession>A0A2P1P7Q4</accession>
<sequence>MAGEKQGGSTGVIQGIFNRFWGSAGADQREQARRDQAEKAIAAFVAKRVNDKKQINEAKKILANKKAEKDKTHAEQLVSDRRVEEKRRRGGRI</sequence>
<feature type="compositionally biased region" description="Basic and acidic residues" evidence="1">
    <location>
        <begin position="66"/>
        <end position="87"/>
    </location>
</feature>
<dbReference type="Proteomes" id="UP000241762">
    <property type="component" value="Chromosome"/>
</dbReference>
<feature type="region of interest" description="Disordered" evidence="1">
    <location>
        <begin position="66"/>
        <end position="93"/>
    </location>
</feature>
<proteinExistence type="predicted"/>
<dbReference type="RefSeq" id="WP_106874167.1">
    <property type="nucleotide sequence ID" value="NZ_CP027845.1"/>
</dbReference>
<evidence type="ECO:0000313" key="3">
    <source>
        <dbReference type="Proteomes" id="UP000241762"/>
    </source>
</evidence>
<organism evidence="2 3">
    <name type="scientific">Candidatus Phycorickettsia trachydisci</name>
    <dbReference type="NCBI Taxonomy" id="2115978"/>
    <lineage>
        <taxon>Bacteria</taxon>
        <taxon>Pseudomonadati</taxon>
        <taxon>Pseudomonadota</taxon>
        <taxon>Alphaproteobacteria</taxon>
        <taxon>Rickettsiales</taxon>
        <taxon>Rickettsiaceae</taxon>
        <taxon>Candidatus Phycorickettsia</taxon>
    </lineage>
</organism>
<reference evidence="2 3" key="1">
    <citation type="submission" date="2018-03" db="EMBL/GenBank/DDBJ databases">
        <title>A gene transfer event suggests a long-term partnership between eustigmatophyte algae and a novel lineage of endosymbiotic bacteria.</title>
        <authorList>
            <person name="Yurchenko T."/>
            <person name="Sevcikova T."/>
            <person name="Pribyl P."/>
            <person name="El Karkouri K."/>
            <person name="Klimes V."/>
            <person name="Amaral R."/>
            <person name="Zbrankova V."/>
            <person name="Kim E."/>
            <person name="Raoult D."/>
            <person name="Santos L.M.A."/>
            <person name="Elias M."/>
        </authorList>
    </citation>
    <scope>NUCLEOTIDE SEQUENCE [LARGE SCALE GENOMIC DNA]</scope>
    <source>
        <strain evidence="2">CCALA 838</strain>
    </source>
</reference>
<dbReference type="AlphaFoldDB" id="A0A2P1P7Q4"/>
<gene>
    <name evidence="2" type="ORF">phytr_3460</name>
</gene>
<keyword evidence="3" id="KW-1185">Reference proteome</keyword>
<evidence type="ECO:0000313" key="2">
    <source>
        <dbReference type="EMBL" id="AVP87299.1"/>
    </source>
</evidence>
<dbReference type="EMBL" id="CP027845">
    <property type="protein sequence ID" value="AVP87299.1"/>
    <property type="molecule type" value="Genomic_DNA"/>
</dbReference>